<dbReference type="InterPro" id="IPR029071">
    <property type="entry name" value="Ubiquitin-like_domsf"/>
</dbReference>
<dbReference type="SUPFAM" id="SSF54236">
    <property type="entry name" value="Ubiquitin-like"/>
    <property type="match status" value="1"/>
</dbReference>
<organism evidence="7 8">
    <name type="scientific">Tritrichomonas musculus</name>
    <dbReference type="NCBI Taxonomy" id="1915356"/>
    <lineage>
        <taxon>Eukaryota</taxon>
        <taxon>Metamonada</taxon>
        <taxon>Parabasalia</taxon>
        <taxon>Tritrichomonadida</taxon>
        <taxon>Tritrichomonadidae</taxon>
        <taxon>Tritrichomonas</taxon>
    </lineage>
</organism>
<dbReference type="Gene3D" id="2.30.30.190">
    <property type="entry name" value="CAP Gly-rich-like domain"/>
    <property type="match status" value="1"/>
</dbReference>
<keyword evidence="2" id="KW-0963">Cytoplasm</keyword>
<dbReference type="Pfam" id="PF01302">
    <property type="entry name" value="CAP_GLY"/>
    <property type="match status" value="1"/>
</dbReference>
<dbReference type="PANTHER" id="PTHR18916:SF85">
    <property type="entry name" value="TUBULIN-FOLDING COFACTOR B"/>
    <property type="match status" value="1"/>
</dbReference>
<dbReference type="CDD" id="cd17039">
    <property type="entry name" value="Ubl_ubiquitin_like"/>
    <property type="match status" value="1"/>
</dbReference>
<reference evidence="7 8" key="1">
    <citation type="submission" date="2024-04" db="EMBL/GenBank/DDBJ databases">
        <title>Tritrichomonas musculus Genome.</title>
        <authorList>
            <person name="Alves-Ferreira E."/>
            <person name="Grigg M."/>
            <person name="Lorenzi H."/>
            <person name="Galac M."/>
        </authorList>
    </citation>
    <scope>NUCLEOTIDE SEQUENCE [LARGE SCALE GENOMIC DNA]</scope>
    <source>
        <strain evidence="7 8">EAF2021</strain>
    </source>
</reference>
<feature type="domain" description="Ubiquitin-like" evidence="5">
    <location>
        <begin position="4"/>
        <end position="80"/>
    </location>
</feature>
<proteinExistence type="inferred from homology"/>
<dbReference type="PANTHER" id="PTHR18916">
    <property type="entry name" value="DYNACTIN 1-RELATED MICROTUBULE-BINDING"/>
    <property type="match status" value="1"/>
</dbReference>
<dbReference type="SMART" id="SM01052">
    <property type="entry name" value="CAP_GLY"/>
    <property type="match status" value="1"/>
</dbReference>
<keyword evidence="3" id="KW-0143">Chaperone</keyword>
<evidence type="ECO:0000256" key="1">
    <source>
        <dbReference type="ARBA" id="ARBA00004496"/>
    </source>
</evidence>
<dbReference type="PROSITE" id="PS50053">
    <property type="entry name" value="UBIQUITIN_2"/>
    <property type="match status" value="1"/>
</dbReference>
<name>A0ABR2KPW1_9EUKA</name>
<dbReference type="InterPro" id="IPR000626">
    <property type="entry name" value="Ubiquitin-like_dom"/>
</dbReference>
<dbReference type="SUPFAM" id="SSF74924">
    <property type="entry name" value="Cap-Gly domain"/>
    <property type="match status" value="1"/>
</dbReference>
<dbReference type="InterPro" id="IPR036859">
    <property type="entry name" value="CAP-Gly_dom_sf"/>
</dbReference>
<feature type="domain" description="CAP-Gly" evidence="6">
    <location>
        <begin position="157"/>
        <end position="199"/>
    </location>
</feature>
<evidence type="ECO:0008006" key="9">
    <source>
        <dbReference type="Google" id="ProtNLM"/>
    </source>
</evidence>
<comment type="subcellular location">
    <subcellularLocation>
        <location evidence="1">Cytoplasm</location>
    </subcellularLocation>
</comment>
<gene>
    <name evidence="7" type="ORF">M9Y10_021615</name>
</gene>
<comment type="similarity">
    <text evidence="4">Belongs to the TBCB family.</text>
</comment>
<comment type="caution">
    <text evidence="7">The sequence shown here is derived from an EMBL/GenBank/DDBJ whole genome shotgun (WGS) entry which is preliminary data.</text>
</comment>
<evidence type="ECO:0000256" key="2">
    <source>
        <dbReference type="ARBA" id="ARBA00022490"/>
    </source>
</evidence>
<evidence type="ECO:0000259" key="5">
    <source>
        <dbReference type="PROSITE" id="PS50053"/>
    </source>
</evidence>
<evidence type="ECO:0000313" key="7">
    <source>
        <dbReference type="EMBL" id="KAK8893199.1"/>
    </source>
</evidence>
<evidence type="ECO:0000313" key="8">
    <source>
        <dbReference type="Proteomes" id="UP001470230"/>
    </source>
</evidence>
<dbReference type="PROSITE" id="PS50245">
    <property type="entry name" value="CAP_GLY_2"/>
    <property type="match status" value="1"/>
</dbReference>
<keyword evidence="8" id="KW-1185">Reference proteome</keyword>
<evidence type="ECO:0000259" key="6">
    <source>
        <dbReference type="PROSITE" id="PS50245"/>
    </source>
</evidence>
<dbReference type="EMBL" id="JAPFFF010000003">
    <property type="protein sequence ID" value="KAK8893199.1"/>
    <property type="molecule type" value="Genomic_DNA"/>
</dbReference>
<dbReference type="Proteomes" id="UP001470230">
    <property type="component" value="Unassembled WGS sequence"/>
</dbReference>
<evidence type="ECO:0000256" key="4">
    <source>
        <dbReference type="ARBA" id="ARBA00025779"/>
    </source>
</evidence>
<evidence type="ECO:0000256" key="3">
    <source>
        <dbReference type="ARBA" id="ARBA00023186"/>
    </source>
</evidence>
<accession>A0ABR2KPW1</accession>
<protein>
    <recommendedName>
        <fullName evidence="9">CAP-Gly domain-containing protein</fullName>
    </recommendedName>
</protein>
<dbReference type="InterPro" id="IPR000938">
    <property type="entry name" value="CAP-Gly_domain"/>
</dbReference>
<sequence>MNTYTVNVSANSTLANQLEMSGNTTIQSLRERLYAMSGFTQSSMKIKVNGVLVDDEQQTLDQLAASGSKVINIEISGQSEYGDLNDVSKVQKYEITDEDYDQRKGTFREWKRQHGIPVKGEVKSASDSPPEGVEIGNRCEVELNDHSHHRGTVKFIGTTAGSKGYWIGVELDEPFGTNNGSLKGKKYFECDDNYGVFLRASKIKVGDYPPIDWEAELEDEL</sequence>